<feature type="region of interest" description="Disordered" evidence="2">
    <location>
        <begin position="39"/>
        <end position="59"/>
    </location>
</feature>
<comment type="caution">
    <text evidence="4">The sequence shown here is derived from an EMBL/GenBank/DDBJ whole genome shotgun (WGS) entry which is preliminary data.</text>
</comment>
<proteinExistence type="inferred from homology"/>
<dbReference type="InterPro" id="IPR050218">
    <property type="entry name" value="LptD"/>
</dbReference>
<dbReference type="Gene3D" id="2.60.450.10">
    <property type="entry name" value="Lipopolysaccharide (LPS) transport protein A like domain"/>
    <property type="match status" value="1"/>
</dbReference>
<comment type="function">
    <text evidence="1">Involved in the assembly of lipopolysaccharide (LPS) at the surface of the outer membrane.</text>
</comment>
<dbReference type="InterPro" id="IPR007543">
    <property type="entry name" value="LptD_C"/>
</dbReference>
<reference evidence="4 5" key="1">
    <citation type="submission" date="2018-09" db="EMBL/GenBank/DDBJ databases">
        <authorList>
            <person name="Zhu H."/>
        </authorList>
    </citation>
    <scope>NUCLEOTIDE SEQUENCE [LARGE SCALE GENOMIC DNA]</scope>
    <source>
        <strain evidence="4 5">K2R01-6</strain>
    </source>
</reference>
<dbReference type="GO" id="GO:0043165">
    <property type="term" value="P:Gram-negative-bacterium-type cell outer membrane assembly"/>
    <property type="evidence" value="ECO:0007669"/>
    <property type="project" value="UniProtKB-UniRule"/>
</dbReference>
<keyword evidence="1" id="KW-0998">Cell outer membrane</keyword>
<dbReference type="PANTHER" id="PTHR30189">
    <property type="entry name" value="LPS-ASSEMBLY PROTEIN"/>
    <property type="match status" value="1"/>
</dbReference>
<keyword evidence="1" id="KW-0732">Signal</keyword>
<name>A0A418WM32_9SPHN</name>
<dbReference type="GO" id="GO:0015920">
    <property type="term" value="P:lipopolysaccharide transport"/>
    <property type="evidence" value="ECO:0007669"/>
    <property type="project" value="InterPro"/>
</dbReference>
<dbReference type="RefSeq" id="WP_119762804.1">
    <property type="nucleotide sequence ID" value="NZ_QYUM01000003.1"/>
</dbReference>
<evidence type="ECO:0000256" key="2">
    <source>
        <dbReference type="SAM" id="MobiDB-lite"/>
    </source>
</evidence>
<comment type="subunit">
    <text evidence="1">Component of the lipopolysaccharide transport and assembly complex.</text>
</comment>
<dbReference type="PANTHER" id="PTHR30189:SF1">
    <property type="entry name" value="LPS-ASSEMBLY PROTEIN LPTD"/>
    <property type="match status" value="1"/>
</dbReference>
<dbReference type="InterPro" id="IPR020889">
    <property type="entry name" value="LipoPS_assembly_LptD"/>
</dbReference>
<dbReference type="Pfam" id="PF04453">
    <property type="entry name" value="LptD"/>
    <property type="match status" value="1"/>
</dbReference>
<feature type="signal peptide" evidence="1">
    <location>
        <begin position="1"/>
        <end position="38"/>
    </location>
</feature>
<evidence type="ECO:0000313" key="4">
    <source>
        <dbReference type="EMBL" id="RJF91063.1"/>
    </source>
</evidence>
<keyword evidence="1" id="KW-0472">Membrane</keyword>
<feature type="domain" description="LptD C-terminal" evidence="3">
    <location>
        <begin position="319"/>
        <end position="686"/>
    </location>
</feature>
<protein>
    <recommendedName>
        <fullName evidence="1">LPS-assembly protein LptD</fullName>
    </recommendedName>
</protein>
<accession>A0A418WM32</accession>
<dbReference type="EMBL" id="QYUM01000003">
    <property type="protein sequence ID" value="RJF91063.1"/>
    <property type="molecule type" value="Genomic_DNA"/>
</dbReference>
<organism evidence="4 5">
    <name type="scientific">Sphingomonas cavernae</name>
    <dbReference type="NCBI Taxonomy" id="2320861"/>
    <lineage>
        <taxon>Bacteria</taxon>
        <taxon>Pseudomonadati</taxon>
        <taxon>Pseudomonadota</taxon>
        <taxon>Alphaproteobacteria</taxon>
        <taxon>Sphingomonadales</taxon>
        <taxon>Sphingomonadaceae</taxon>
        <taxon>Sphingomonas</taxon>
    </lineage>
</organism>
<sequence length="759" mass="84321" precursor="true">MRALSGRCRFVGLSLTRLHLFLSATLPLALLSGGPALAQNLQQPASPPPPPPEAAQAPAHDEEITFSAANLEYDSDADMVTASGDVRMFREGNRLRADKVIWNRKTGEVRAEGNVAVVNPGGDTAYGDSVQLTDTLRDGVVQDLLVVLEEGGRMAAAKGTRSGDIFQLERAAYSPCRVVDDNGCPKAPSWKITAERVVYDAGRKRVYYTGARMELFGLPLIPLPGLAHPTGSEAGSGLLVPDIRYDRENGFEVAVPYYFRIAPDRDMTITPHVFTDALPLLQGQFRALTDLGAFQITGYGTYGRRQPLIGETTSGEKDFRGYLDASGKLQFDPYWSVTGSLRLTSDDTFLRRYDISRDDRLRSVVNVERIDSDSYLSLAGWAVQTLRMGVPQGLQPIALPVFDYRQRTREPLLGGTIEVQGNTLALTRTSGQDTQRAFAGVRWDLRKLTPLGQEVTFTAYARSDAYHTDEILSTVTPAYRGDPGWNFRSIASFAVDVRWPFVGEAFGGTQRLTPRVQIVASPVTGNLDVPNEDARAVDLEDSNLFALNRFPGYDRYEDGTRITYGLEWALERPGLSISTIVGQSYRLTAKPSLFPDGTGLTNRTSDIVGRTTVKFERFVSFTHRFRLDKDSLAVRRNEIDATVGSDKTYAMIGYLRLNRDVDDTLEDLRDREEIRLGGRVAFARYWSVFGSATIDLTNKQEDPLSLADGYEPVRHRLGLAYEDECLELGVTWRRDYESTGDVRRGNTYLFRVAFKQLGL</sequence>
<dbReference type="GO" id="GO:0009279">
    <property type="term" value="C:cell outer membrane"/>
    <property type="evidence" value="ECO:0007669"/>
    <property type="project" value="UniProtKB-SubCell"/>
</dbReference>
<evidence type="ECO:0000313" key="5">
    <source>
        <dbReference type="Proteomes" id="UP000286100"/>
    </source>
</evidence>
<comment type="similarity">
    <text evidence="1">Belongs to the LptD family.</text>
</comment>
<feature type="chain" id="PRO_5019595880" description="LPS-assembly protein LptD" evidence="1">
    <location>
        <begin position="39"/>
        <end position="759"/>
    </location>
</feature>
<comment type="caution">
    <text evidence="1">Lacks conserved residue(s) required for the propagation of feature annotation.</text>
</comment>
<evidence type="ECO:0000256" key="1">
    <source>
        <dbReference type="HAMAP-Rule" id="MF_01411"/>
    </source>
</evidence>
<dbReference type="OrthoDB" id="9760225at2"/>
<dbReference type="HAMAP" id="MF_01411">
    <property type="entry name" value="LPS_assembly_LptD"/>
    <property type="match status" value="1"/>
</dbReference>
<comment type="subcellular location">
    <subcellularLocation>
        <location evidence="1">Cell outer membrane</location>
    </subcellularLocation>
</comment>
<gene>
    <name evidence="1" type="primary">lptD</name>
    <name evidence="4" type="ORF">D3876_13030</name>
</gene>
<evidence type="ECO:0000259" key="3">
    <source>
        <dbReference type="Pfam" id="PF04453"/>
    </source>
</evidence>
<keyword evidence="5" id="KW-1185">Reference proteome</keyword>
<dbReference type="Proteomes" id="UP000286100">
    <property type="component" value="Unassembled WGS sequence"/>
</dbReference>
<dbReference type="AlphaFoldDB" id="A0A418WM32"/>
<dbReference type="GO" id="GO:1990351">
    <property type="term" value="C:transporter complex"/>
    <property type="evidence" value="ECO:0007669"/>
    <property type="project" value="TreeGrafter"/>
</dbReference>